<accession>A0A2D3TBA8</accession>
<gene>
    <name evidence="1" type="ORF">BJP43_00500</name>
</gene>
<reference evidence="2" key="1">
    <citation type="submission" date="2016-10" db="EMBL/GenBank/DDBJ databases">
        <authorList>
            <person name="Chevignon G."/>
        </authorList>
    </citation>
    <scope>NUCLEOTIDE SEQUENCE [LARGE SCALE GENOMIC DNA]</scope>
    <source>
        <strain evidence="2">ZA17</strain>
    </source>
</reference>
<reference evidence="2" key="2">
    <citation type="submission" date="2017-11" db="EMBL/GenBank/DDBJ databases">
        <title>PacBio sequencing of new strain of the secondary endosymbiont Candidatus Hamiltonella defensa.</title>
        <authorList>
            <person name="Strand M.R."/>
            <person name="Oliver K."/>
        </authorList>
    </citation>
    <scope>NUCLEOTIDE SEQUENCE [LARGE SCALE GENOMIC DNA]</scope>
    <source>
        <strain evidence="2">ZA17</strain>
    </source>
</reference>
<dbReference type="RefSeq" id="WP_100095965.1">
    <property type="nucleotide sequence ID" value="NZ_CP017613.1"/>
</dbReference>
<dbReference type="EMBL" id="CP017613">
    <property type="protein sequence ID" value="ATW33003.1"/>
    <property type="molecule type" value="Genomic_DNA"/>
</dbReference>
<dbReference type="AlphaFoldDB" id="A0A2D3TBA8"/>
<protein>
    <submittedName>
        <fullName evidence="1">Uncharacterized protein</fullName>
    </submittedName>
</protein>
<sequence>MMTSQENIFIPSQNITNPNIFYEFLNDQYALGKLSQYILDHSIKNKNDINSVLEYLKGKINHH</sequence>
<dbReference type="Proteomes" id="UP000229055">
    <property type="component" value="Chromosome"/>
</dbReference>
<organism evidence="1 2">
    <name type="scientific">Candidatus Williamhamiltonella defendens</name>
    <dbReference type="NCBI Taxonomy" id="138072"/>
    <lineage>
        <taxon>Bacteria</taxon>
        <taxon>Pseudomonadati</taxon>
        <taxon>Pseudomonadota</taxon>
        <taxon>Gammaproteobacteria</taxon>
        <taxon>Enterobacterales</taxon>
        <taxon>Enterobacteriaceae</taxon>
        <taxon>aphid secondary symbionts</taxon>
        <taxon>Candidatus Williamhamiltonella</taxon>
    </lineage>
</organism>
<evidence type="ECO:0000313" key="1">
    <source>
        <dbReference type="EMBL" id="ATW33003.1"/>
    </source>
</evidence>
<evidence type="ECO:0000313" key="2">
    <source>
        <dbReference type="Proteomes" id="UP000229055"/>
    </source>
</evidence>
<proteinExistence type="predicted"/>
<name>A0A2D3TBA8_9ENTR</name>